<dbReference type="AlphaFoldDB" id="A0A392SNB7"/>
<feature type="non-terminal residue" evidence="1">
    <location>
        <position position="33"/>
    </location>
</feature>
<organism evidence="1 2">
    <name type="scientific">Trifolium medium</name>
    <dbReference type="NCBI Taxonomy" id="97028"/>
    <lineage>
        <taxon>Eukaryota</taxon>
        <taxon>Viridiplantae</taxon>
        <taxon>Streptophyta</taxon>
        <taxon>Embryophyta</taxon>
        <taxon>Tracheophyta</taxon>
        <taxon>Spermatophyta</taxon>
        <taxon>Magnoliopsida</taxon>
        <taxon>eudicotyledons</taxon>
        <taxon>Gunneridae</taxon>
        <taxon>Pentapetalae</taxon>
        <taxon>rosids</taxon>
        <taxon>fabids</taxon>
        <taxon>Fabales</taxon>
        <taxon>Fabaceae</taxon>
        <taxon>Papilionoideae</taxon>
        <taxon>50 kb inversion clade</taxon>
        <taxon>NPAAA clade</taxon>
        <taxon>Hologalegina</taxon>
        <taxon>IRL clade</taxon>
        <taxon>Trifolieae</taxon>
        <taxon>Trifolium</taxon>
    </lineage>
</organism>
<accession>A0A392SNB7</accession>
<protein>
    <submittedName>
        <fullName evidence="1">Uncharacterized protein</fullName>
    </submittedName>
</protein>
<name>A0A392SNB7_9FABA</name>
<evidence type="ECO:0000313" key="1">
    <source>
        <dbReference type="EMBL" id="MCI49674.1"/>
    </source>
</evidence>
<keyword evidence="2" id="KW-1185">Reference proteome</keyword>
<evidence type="ECO:0000313" key="2">
    <source>
        <dbReference type="Proteomes" id="UP000265520"/>
    </source>
</evidence>
<dbReference type="Proteomes" id="UP000265520">
    <property type="component" value="Unassembled WGS sequence"/>
</dbReference>
<comment type="caution">
    <text evidence="1">The sequence shown here is derived from an EMBL/GenBank/DDBJ whole genome shotgun (WGS) entry which is preliminary data.</text>
</comment>
<sequence length="33" mass="3659">MLLIMGDFVRTLMEAAKKSRIAGCEGFVRDENG</sequence>
<reference evidence="1 2" key="1">
    <citation type="journal article" date="2018" name="Front. Plant Sci.">
        <title>Red Clover (Trifolium pratense) and Zigzag Clover (T. medium) - A Picture of Genomic Similarities and Differences.</title>
        <authorList>
            <person name="Dluhosova J."/>
            <person name="Istvanek J."/>
            <person name="Nedelnik J."/>
            <person name="Repkova J."/>
        </authorList>
    </citation>
    <scope>NUCLEOTIDE SEQUENCE [LARGE SCALE GENOMIC DNA]</scope>
    <source>
        <strain evidence="2">cv. 10/8</strain>
        <tissue evidence="1">Leaf</tissue>
    </source>
</reference>
<dbReference type="EMBL" id="LXQA010404779">
    <property type="protein sequence ID" value="MCI49674.1"/>
    <property type="molecule type" value="Genomic_DNA"/>
</dbReference>
<proteinExistence type="predicted"/>